<protein>
    <submittedName>
        <fullName evidence="1">Uncharacterized protein</fullName>
    </submittedName>
</protein>
<dbReference type="RefSeq" id="XP_001800315.1">
    <property type="nucleotide sequence ID" value="XM_001800263.1"/>
</dbReference>
<dbReference type="KEGG" id="pno:SNOG_10032"/>
<dbReference type="GeneID" id="5977221"/>
<dbReference type="VEuPathDB" id="FungiDB:JI435_441700"/>
<dbReference type="AlphaFoldDB" id="Q0UDY2"/>
<dbReference type="Proteomes" id="UP000001055">
    <property type="component" value="Unassembled WGS sequence"/>
</dbReference>
<gene>
    <name evidence="1" type="ORF">SNOG_10032</name>
</gene>
<reference evidence="2" key="1">
    <citation type="journal article" date="2007" name="Plant Cell">
        <title>Dothideomycete-plant interactions illuminated by genome sequencing and EST analysis of the wheat pathogen Stagonospora nodorum.</title>
        <authorList>
            <person name="Hane J.K."/>
            <person name="Lowe R.G."/>
            <person name="Solomon P.S."/>
            <person name="Tan K.C."/>
            <person name="Schoch C.L."/>
            <person name="Spatafora J.W."/>
            <person name="Crous P.W."/>
            <person name="Kodira C."/>
            <person name="Birren B.W."/>
            <person name="Galagan J.E."/>
            <person name="Torriani S.F."/>
            <person name="McDonald B.A."/>
            <person name="Oliver R.P."/>
        </authorList>
    </citation>
    <scope>NUCLEOTIDE SEQUENCE [LARGE SCALE GENOMIC DNA]</scope>
    <source>
        <strain evidence="2">SN15 / ATCC MYA-4574 / FGSC 10173</strain>
    </source>
</reference>
<name>Q0UDY2_PHANO</name>
<organism evidence="1 2">
    <name type="scientific">Phaeosphaeria nodorum (strain SN15 / ATCC MYA-4574 / FGSC 10173)</name>
    <name type="common">Glume blotch fungus</name>
    <name type="synonym">Parastagonospora nodorum</name>
    <dbReference type="NCBI Taxonomy" id="321614"/>
    <lineage>
        <taxon>Eukaryota</taxon>
        <taxon>Fungi</taxon>
        <taxon>Dikarya</taxon>
        <taxon>Ascomycota</taxon>
        <taxon>Pezizomycotina</taxon>
        <taxon>Dothideomycetes</taxon>
        <taxon>Pleosporomycetidae</taxon>
        <taxon>Pleosporales</taxon>
        <taxon>Pleosporineae</taxon>
        <taxon>Phaeosphaeriaceae</taxon>
        <taxon>Parastagonospora</taxon>
    </lineage>
</organism>
<sequence length="152" mass="16477">MAASRTTMAFNDGITDTDKSSIEFRIADSLTRELGTMSVGDLERITSKIAFVIRFKLGAQITAPYITTLVKTMDTGGRSITIWAHLGAMCLQELFSVGGGSGEEAIIYLGYAADWAVEQVMKLKDAPSLRKKPLLQELGEDVELLTAANGRD</sequence>
<evidence type="ECO:0000313" key="1">
    <source>
        <dbReference type="EMBL" id="EAT82367.2"/>
    </source>
</evidence>
<dbReference type="InParanoid" id="Q0UDY2"/>
<evidence type="ECO:0000313" key="2">
    <source>
        <dbReference type="Proteomes" id="UP000001055"/>
    </source>
</evidence>
<dbReference type="EMBL" id="CH445340">
    <property type="protein sequence ID" value="EAT82367.2"/>
    <property type="molecule type" value="Genomic_DNA"/>
</dbReference>
<accession>Q0UDY2</accession>
<proteinExistence type="predicted"/>